<protein>
    <submittedName>
        <fullName evidence="1">DUF1330 domain-containing protein</fullName>
    </submittedName>
</protein>
<reference evidence="1" key="1">
    <citation type="submission" date="2016-06" db="UniProtKB">
        <authorList>
            <consortium name="WormBaseParasite"/>
        </authorList>
    </citation>
    <scope>IDENTIFICATION</scope>
</reference>
<organism evidence="1">
    <name type="scientific">Schistocephalus solidus</name>
    <name type="common">Tapeworm</name>
    <dbReference type="NCBI Taxonomy" id="70667"/>
    <lineage>
        <taxon>Eukaryota</taxon>
        <taxon>Metazoa</taxon>
        <taxon>Spiralia</taxon>
        <taxon>Lophotrochozoa</taxon>
        <taxon>Platyhelminthes</taxon>
        <taxon>Cestoda</taxon>
        <taxon>Eucestoda</taxon>
        <taxon>Diphyllobothriidea</taxon>
        <taxon>Diphyllobothriidae</taxon>
        <taxon>Schistocephalus</taxon>
    </lineage>
</organism>
<accession>A0A183TGF6</accession>
<sequence>LHFDSVKSAEQWCQCAPGFKQHDWLDDVDIFVLPINLPINDNAIVEIHLLNLRDSQLFESEFLKPYGKAIEEAGGVPFVIASSHVIRIRGIYNCNFFILTQWPSFEVAKNWHLSGSKFHF</sequence>
<name>A0A183TGF6_SCHSO</name>
<evidence type="ECO:0000313" key="1">
    <source>
        <dbReference type="WBParaSite" id="SSLN_0001614501-mRNA-1"/>
    </source>
</evidence>
<dbReference type="WBParaSite" id="SSLN_0001614501-mRNA-1">
    <property type="protein sequence ID" value="SSLN_0001614501-mRNA-1"/>
    <property type="gene ID" value="SSLN_0001614501"/>
</dbReference>
<proteinExistence type="predicted"/>
<dbReference type="AlphaFoldDB" id="A0A183TGF6"/>